<dbReference type="EMBL" id="JAAXOW010000001">
    <property type="protein sequence ID" value="NKX91865.1"/>
    <property type="molecule type" value="Genomic_DNA"/>
</dbReference>
<accession>A0A9X5IPR8</accession>
<evidence type="ECO:0000313" key="3">
    <source>
        <dbReference type="Proteomes" id="UP000774283"/>
    </source>
</evidence>
<feature type="transmembrane region" description="Helical" evidence="1">
    <location>
        <begin position="164"/>
        <end position="182"/>
    </location>
</feature>
<gene>
    <name evidence="2" type="ORF">HF995_01000</name>
</gene>
<keyword evidence="1" id="KW-1133">Transmembrane helix</keyword>
<dbReference type="Proteomes" id="UP000774283">
    <property type="component" value="Unassembled WGS sequence"/>
</dbReference>
<feature type="transmembrane region" description="Helical" evidence="1">
    <location>
        <begin position="91"/>
        <end position="119"/>
    </location>
</feature>
<dbReference type="RefSeq" id="WP_168445976.1">
    <property type="nucleotide sequence ID" value="NZ_JAAXOW010000001.1"/>
</dbReference>
<reference evidence="2 3" key="1">
    <citation type="submission" date="2020-04" db="EMBL/GenBank/DDBJ databases">
        <title>MicrobeNet Type strains.</title>
        <authorList>
            <person name="Nicholson A.C."/>
        </authorList>
    </citation>
    <scope>NUCLEOTIDE SEQUENCE [LARGE SCALE GENOMIC DNA]</scope>
    <source>
        <strain evidence="2 3">ATCC BAA-789</strain>
    </source>
</reference>
<proteinExistence type="predicted"/>
<keyword evidence="3" id="KW-1185">Reference proteome</keyword>
<evidence type="ECO:0000256" key="1">
    <source>
        <dbReference type="SAM" id="Phobius"/>
    </source>
</evidence>
<feature type="transmembrane region" description="Helical" evidence="1">
    <location>
        <begin position="210"/>
        <end position="233"/>
    </location>
</feature>
<keyword evidence="1" id="KW-0812">Transmembrane</keyword>
<sequence length="248" mass="25709">MTAARDFLALPALALFQVKQLARTSFFLQTALAAPAAFMLLRLTAGVESRDLWFDGLVAGIWATTTTATGMLGYQRYLGTFELLLASPRRLGVVFGAIFTAAAALGLVGLPVAVALQVASGSAPVVGSQQALGVTVGLVACVASAHVLAAAFVATRRATAFEPLLLVPVWLLVGVVIPAQAMPRPVEILALLHPLTSAVRAERAATPTDALTWALASFVLSVGWLVVGVRLLARAQDRTAVRGTSGVA</sequence>
<feature type="transmembrane region" description="Helical" evidence="1">
    <location>
        <begin position="131"/>
        <end position="152"/>
    </location>
</feature>
<comment type="caution">
    <text evidence="2">The sequence shown here is derived from an EMBL/GenBank/DDBJ whole genome shotgun (WGS) entry which is preliminary data.</text>
</comment>
<protein>
    <submittedName>
        <fullName evidence="2">ABC transporter</fullName>
    </submittedName>
</protein>
<feature type="transmembrane region" description="Helical" evidence="1">
    <location>
        <begin position="57"/>
        <end position="79"/>
    </location>
</feature>
<keyword evidence="1" id="KW-0472">Membrane</keyword>
<dbReference type="AlphaFoldDB" id="A0A9X5IPR8"/>
<organism evidence="2 3">
    <name type="scientific">Sanguibacter hominis ATCC BAA-789</name>
    <dbReference type="NCBI Taxonomy" id="1312740"/>
    <lineage>
        <taxon>Bacteria</taxon>
        <taxon>Bacillati</taxon>
        <taxon>Actinomycetota</taxon>
        <taxon>Actinomycetes</taxon>
        <taxon>Micrococcales</taxon>
        <taxon>Sanguibacteraceae</taxon>
        <taxon>Sanguibacter</taxon>
    </lineage>
</organism>
<name>A0A9X5IPR8_9MICO</name>
<evidence type="ECO:0000313" key="2">
    <source>
        <dbReference type="EMBL" id="NKX91865.1"/>
    </source>
</evidence>